<dbReference type="InterPro" id="IPR004840">
    <property type="entry name" value="Amino_acid_permease_CS"/>
</dbReference>
<dbReference type="GO" id="GO:0055085">
    <property type="term" value="P:transmembrane transport"/>
    <property type="evidence" value="ECO:0007669"/>
    <property type="project" value="InterPro"/>
</dbReference>
<dbReference type="PATRIC" id="fig|1097667.3.peg.2332"/>
<protein>
    <submittedName>
        <fullName evidence="11">D-serine/D-alanine/glycinee transporter</fullName>
    </submittedName>
</protein>
<dbReference type="EMBL" id="AGUD01000201">
    <property type="protein sequence ID" value="EHN10799.1"/>
    <property type="molecule type" value="Genomic_DNA"/>
</dbReference>
<evidence type="ECO:0000313" key="11">
    <source>
        <dbReference type="EMBL" id="EHN10799.1"/>
    </source>
</evidence>
<dbReference type="InterPro" id="IPR004841">
    <property type="entry name" value="AA-permease/SLC12A_dom"/>
</dbReference>
<evidence type="ECO:0000256" key="3">
    <source>
        <dbReference type="ARBA" id="ARBA00022448"/>
    </source>
</evidence>
<keyword evidence="6" id="KW-0029">Amino-acid transport</keyword>
<evidence type="ECO:0000256" key="4">
    <source>
        <dbReference type="ARBA" id="ARBA00022475"/>
    </source>
</evidence>
<evidence type="ECO:0000256" key="2">
    <source>
        <dbReference type="ARBA" id="ARBA00008583"/>
    </source>
</evidence>
<feature type="transmembrane region" description="Helical" evidence="9">
    <location>
        <begin position="368"/>
        <end position="393"/>
    </location>
</feature>
<gene>
    <name evidence="11" type="ORF">PAI11_23510</name>
</gene>
<feature type="transmembrane region" description="Helical" evidence="9">
    <location>
        <begin position="55"/>
        <end position="74"/>
    </location>
</feature>
<dbReference type="PANTHER" id="PTHR43495:SF1">
    <property type="entry name" value="L-ASPARAGINE PERMEASE"/>
    <property type="match status" value="1"/>
</dbReference>
<name>H0E6A1_9ACTN</name>
<evidence type="ECO:0000256" key="7">
    <source>
        <dbReference type="ARBA" id="ARBA00022989"/>
    </source>
</evidence>
<dbReference type="Gene3D" id="1.20.1740.10">
    <property type="entry name" value="Amino acid/polyamine transporter I"/>
    <property type="match status" value="1"/>
</dbReference>
<sequence>MSAPAAVADRPVPDLDEGYERGLKNRQIQMIAIGGAIGTGLFLGAGTAITKAGPSLILAYLLVGAVVFLIMRALGELLIYRPVAGSFSEYAEEFLGPFAGFVTGWTYWITWVVTGMAEITAAGIYFQKWVDVPQWTTALVVLVVLFGANLISVKVFGEAEFWFSMIKVTAIIGMILVGLGVLIFGFSDAGDTATVNHLWDHGGIFPNGLDETLLALQIVTFAYLGVELVGVTAGEAANPERTLPRAINAIPWRIGLFYVGALIIILSLVPWTSFSAGESPFVKAFDQVGIGHAGDIVNFVVLTACLSSCNSGLYSTGRMLHTLARKGEAPARFGRLSGRHVPAAGVAASAVVMAIGVGINAVDPEHAFLYITSVALVGILWVWGTILVCQLRYRRLVDDGRKPRTGFRMPGTPWTNLIGLVFLVLVFVLLGFSGETRPGLYVTPGWVALLVLGYWLLRRRGAPTTS</sequence>
<dbReference type="RefSeq" id="WP_007575191.1">
    <property type="nucleotide sequence ID" value="NZ_AGUD01000201.1"/>
</dbReference>
<dbReference type="FunFam" id="1.20.1740.10:FF:000001">
    <property type="entry name" value="Amino acid permease"/>
    <property type="match status" value="1"/>
</dbReference>
<dbReference type="PIRSF" id="PIRSF006060">
    <property type="entry name" value="AA_transporter"/>
    <property type="match status" value="1"/>
</dbReference>
<feature type="domain" description="Amino acid permease/ SLC12A" evidence="10">
    <location>
        <begin position="28"/>
        <end position="463"/>
    </location>
</feature>
<evidence type="ECO:0000313" key="12">
    <source>
        <dbReference type="Proteomes" id="UP000005143"/>
    </source>
</evidence>
<comment type="caution">
    <text evidence="11">The sequence shown here is derived from an EMBL/GenBank/DDBJ whole genome shotgun (WGS) entry which is preliminary data.</text>
</comment>
<feature type="transmembrane region" description="Helical" evidence="9">
    <location>
        <begin position="296"/>
        <end position="320"/>
    </location>
</feature>
<evidence type="ECO:0000256" key="1">
    <source>
        <dbReference type="ARBA" id="ARBA00004651"/>
    </source>
</evidence>
<evidence type="ECO:0000256" key="8">
    <source>
        <dbReference type="ARBA" id="ARBA00023136"/>
    </source>
</evidence>
<organism evidence="11 12">
    <name type="scientific">Patulibacter medicamentivorans</name>
    <dbReference type="NCBI Taxonomy" id="1097667"/>
    <lineage>
        <taxon>Bacteria</taxon>
        <taxon>Bacillati</taxon>
        <taxon>Actinomycetota</taxon>
        <taxon>Thermoleophilia</taxon>
        <taxon>Solirubrobacterales</taxon>
        <taxon>Patulibacteraceae</taxon>
        <taxon>Patulibacter</taxon>
    </lineage>
</organism>
<feature type="transmembrane region" description="Helical" evidence="9">
    <location>
        <begin position="439"/>
        <end position="457"/>
    </location>
</feature>
<reference evidence="11 12" key="1">
    <citation type="journal article" date="2013" name="Biodegradation">
        <title>Quantitative proteomic analysis of ibuprofen-degrading Patulibacter sp. strain I11.</title>
        <authorList>
            <person name="Almeida B."/>
            <person name="Kjeldal H."/>
            <person name="Lolas I."/>
            <person name="Knudsen A.D."/>
            <person name="Carvalho G."/>
            <person name="Nielsen K.L."/>
            <person name="Barreto Crespo M.T."/>
            <person name="Stensballe A."/>
            <person name="Nielsen J.L."/>
        </authorList>
    </citation>
    <scope>NUCLEOTIDE SEQUENCE [LARGE SCALE GENOMIC DNA]</scope>
    <source>
        <strain evidence="11 12">I11</strain>
    </source>
</reference>
<dbReference type="PROSITE" id="PS00218">
    <property type="entry name" value="AMINO_ACID_PERMEASE_1"/>
    <property type="match status" value="1"/>
</dbReference>
<feature type="transmembrane region" description="Helical" evidence="9">
    <location>
        <begin position="255"/>
        <end position="276"/>
    </location>
</feature>
<keyword evidence="7 9" id="KW-1133">Transmembrane helix</keyword>
<feature type="transmembrane region" description="Helical" evidence="9">
    <location>
        <begin position="214"/>
        <end position="234"/>
    </location>
</feature>
<comment type="similarity">
    <text evidence="2">Belongs to the amino acid-polyamine-organocation (APC) superfamily. Amino acid transporter (AAT) (TC 2.A.3.1) family.</text>
</comment>
<evidence type="ECO:0000256" key="6">
    <source>
        <dbReference type="ARBA" id="ARBA00022970"/>
    </source>
</evidence>
<dbReference type="GO" id="GO:0005886">
    <property type="term" value="C:plasma membrane"/>
    <property type="evidence" value="ECO:0007669"/>
    <property type="project" value="UniProtKB-SubCell"/>
</dbReference>
<keyword evidence="5 9" id="KW-0812">Transmembrane</keyword>
<keyword evidence="12" id="KW-1185">Reference proteome</keyword>
<feature type="transmembrane region" description="Helical" evidence="9">
    <location>
        <begin position="30"/>
        <end position="49"/>
    </location>
</feature>
<dbReference type="GO" id="GO:0006865">
    <property type="term" value="P:amino acid transport"/>
    <property type="evidence" value="ECO:0007669"/>
    <property type="project" value="UniProtKB-KW"/>
</dbReference>
<keyword evidence="8 9" id="KW-0472">Membrane</keyword>
<feature type="transmembrane region" description="Helical" evidence="9">
    <location>
        <begin position="94"/>
        <end position="114"/>
    </location>
</feature>
<proteinExistence type="inferred from homology"/>
<feature type="transmembrane region" description="Helical" evidence="9">
    <location>
        <begin position="414"/>
        <end position="433"/>
    </location>
</feature>
<feature type="transmembrane region" description="Helical" evidence="9">
    <location>
        <begin position="168"/>
        <end position="186"/>
    </location>
</feature>
<dbReference type="AlphaFoldDB" id="H0E6A1"/>
<comment type="subcellular location">
    <subcellularLocation>
        <location evidence="1">Cell membrane</location>
        <topology evidence="1">Multi-pass membrane protein</topology>
    </subcellularLocation>
</comment>
<keyword evidence="4" id="KW-1003">Cell membrane</keyword>
<evidence type="ECO:0000256" key="9">
    <source>
        <dbReference type="SAM" id="Phobius"/>
    </source>
</evidence>
<evidence type="ECO:0000259" key="10">
    <source>
        <dbReference type="Pfam" id="PF00324"/>
    </source>
</evidence>
<keyword evidence="3" id="KW-0813">Transport</keyword>
<dbReference type="Pfam" id="PF00324">
    <property type="entry name" value="AA_permease"/>
    <property type="match status" value="1"/>
</dbReference>
<feature type="transmembrane region" description="Helical" evidence="9">
    <location>
        <begin position="134"/>
        <end position="156"/>
    </location>
</feature>
<dbReference type="Proteomes" id="UP000005143">
    <property type="component" value="Unassembled WGS sequence"/>
</dbReference>
<dbReference type="PANTHER" id="PTHR43495">
    <property type="entry name" value="GABA PERMEASE"/>
    <property type="match status" value="1"/>
</dbReference>
<evidence type="ECO:0000256" key="5">
    <source>
        <dbReference type="ARBA" id="ARBA00022692"/>
    </source>
</evidence>
<feature type="transmembrane region" description="Helical" evidence="9">
    <location>
        <begin position="341"/>
        <end position="362"/>
    </location>
</feature>
<accession>H0E6A1</accession>